<feature type="compositionally biased region" description="Basic and acidic residues" evidence="1">
    <location>
        <begin position="1050"/>
        <end position="1061"/>
    </location>
</feature>
<evidence type="ECO:0000259" key="2">
    <source>
        <dbReference type="PROSITE" id="PS50235"/>
    </source>
</evidence>
<dbReference type="RefSeq" id="XP_026226451.1">
    <property type="nucleotide sequence ID" value="XM_026370666.1"/>
</dbReference>
<dbReference type="Pfam" id="PF15499">
    <property type="entry name" value="Peptidase_C98"/>
    <property type="match status" value="1"/>
</dbReference>
<evidence type="ECO:0000256" key="1">
    <source>
        <dbReference type="SAM" id="MobiDB-lite"/>
    </source>
</evidence>
<dbReference type="InterPro" id="IPR038765">
    <property type="entry name" value="Papain-like_cys_pep_sf"/>
</dbReference>
<dbReference type="FunCoup" id="A0A3Q1HGC5">
    <property type="interactions" value="890"/>
</dbReference>
<dbReference type="SUPFAM" id="SSF54001">
    <property type="entry name" value="Cysteine proteinases"/>
    <property type="match status" value="1"/>
</dbReference>
<feature type="region of interest" description="Disordered" evidence="1">
    <location>
        <begin position="1049"/>
        <end position="1068"/>
    </location>
</feature>
<feature type="region of interest" description="Disordered" evidence="1">
    <location>
        <begin position="725"/>
        <end position="863"/>
    </location>
</feature>
<feature type="region of interest" description="Disordered" evidence="1">
    <location>
        <begin position="895"/>
        <end position="931"/>
    </location>
</feature>
<dbReference type="RefSeq" id="XP_026226450.1">
    <property type="nucleotide sequence ID" value="XM_026370665.1"/>
</dbReference>
<gene>
    <name evidence="3" type="primary">USPL1</name>
</gene>
<reference evidence="3" key="2">
    <citation type="submission" date="2025-08" db="UniProtKB">
        <authorList>
            <consortium name="Ensembl"/>
        </authorList>
    </citation>
    <scope>IDENTIFICATION</scope>
</reference>
<feature type="compositionally biased region" description="Polar residues" evidence="1">
    <location>
        <begin position="910"/>
        <end position="921"/>
    </location>
</feature>
<dbReference type="InterPro" id="IPR028889">
    <property type="entry name" value="USP"/>
</dbReference>
<dbReference type="STRING" id="64144.ENSATEP00000006429"/>
<evidence type="ECO:0000313" key="4">
    <source>
        <dbReference type="Proteomes" id="UP000265040"/>
    </source>
</evidence>
<dbReference type="Ensembl" id="ENSATET00000006534.3">
    <property type="protein sequence ID" value="ENSATEP00000006429.1"/>
    <property type="gene ID" value="ENSATEG00000004541.3"/>
</dbReference>
<proteinExistence type="predicted"/>
<feature type="compositionally biased region" description="Polar residues" evidence="1">
    <location>
        <begin position="727"/>
        <end position="748"/>
    </location>
</feature>
<dbReference type="PANTHER" id="PTHR15294:SF3">
    <property type="entry name" value="SUMO-SPECIFIC ISOPEPTIDASE USPL1"/>
    <property type="match status" value="1"/>
</dbReference>
<feature type="compositionally biased region" description="Basic residues" evidence="1">
    <location>
        <begin position="777"/>
        <end position="799"/>
    </location>
</feature>
<dbReference type="GO" id="GO:0032183">
    <property type="term" value="F:SUMO binding"/>
    <property type="evidence" value="ECO:0007669"/>
    <property type="project" value="InterPro"/>
</dbReference>
<name>A0A3Q1HGC5_ANATE</name>
<keyword evidence="4" id="KW-1185">Reference proteome</keyword>
<organism evidence="3 4">
    <name type="scientific">Anabas testudineus</name>
    <name type="common">Climbing perch</name>
    <name type="synonym">Anthias testudineus</name>
    <dbReference type="NCBI Taxonomy" id="64144"/>
    <lineage>
        <taxon>Eukaryota</taxon>
        <taxon>Metazoa</taxon>
        <taxon>Chordata</taxon>
        <taxon>Craniata</taxon>
        <taxon>Vertebrata</taxon>
        <taxon>Euteleostomi</taxon>
        <taxon>Actinopterygii</taxon>
        <taxon>Neopterygii</taxon>
        <taxon>Teleostei</taxon>
        <taxon>Neoteleostei</taxon>
        <taxon>Acanthomorphata</taxon>
        <taxon>Anabantaria</taxon>
        <taxon>Anabantiformes</taxon>
        <taxon>Anabantoidei</taxon>
        <taxon>Anabantidae</taxon>
        <taxon>Anabas</taxon>
    </lineage>
</organism>
<dbReference type="AlphaFoldDB" id="A0A3Q1HGC5"/>
<feature type="compositionally biased region" description="Low complexity" evidence="1">
    <location>
        <begin position="837"/>
        <end position="857"/>
    </location>
</feature>
<dbReference type="OMA" id="ICATVQV"/>
<dbReference type="InterPro" id="IPR028890">
    <property type="entry name" value="Peptidase_C98"/>
</dbReference>
<feature type="domain" description="USP" evidence="2">
    <location>
        <begin position="327"/>
        <end position="598"/>
    </location>
</feature>
<accession>A0A3Q1HGC5</accession>
<sequence length="1166" mass="127136">MVIFFEWHRTAMDQKCSSGLPVTGEDTGLGALASPLAGYLGKVHERAASLEDCPWCASKGLSYALRSYRINLQESITLCTNPQCLFPLVSRSLEDILSSLNPVESTTGNKRKKSLALETEELINHSPKRLRSSEPDSSGAQSVDDTPVCQAQQCAVNTVRNGHHVTPKTDGEKVNGYHLDFACPAAGTTEWESLQEVDAAEPENTACTEDFSPTHLASAGHLQSSSKGLLTSDVNQPEFASHCGAIGVLEVQDDSSQVKSHAGVLNRPTDSILTLNLTDFANKDVYSDEINTSLPPLTEQTARTETKDLSCILLSESDELVSVPDQFFWRNSDNLCWLDSLLTALVNCKSLRKSKPKDEPQQSSVWQMMKEYEDICAAIQAHQQTGTDGITRVPNHVLQKANADLQDLRMSVFKLLQPKLHCKLGKRETPVFAMPLLLKLDSWVEPLFQSTFHWEFKCSECKTTTKERVMKTLPTFTKIIPEWRPLHAVHLATCNVCRKKKQRRTMILERVPPVFVLHFVEGLPDDDVRIYTFSFKGKRYSVTTVIQYNHQLKHFVTWTRNSDGSWLEYDDLKHPDCKTHQKLPVPAQEMHVVFWEMEDDKYPPACSPSSTCTDPPQSQNEINPSLTENALIDELLACTPDQSVVTSHNDTDIVCAFSVSEGNSVDTTITAGVDTSIGSTTLLDAFEGLSHNDIVTLTLVELKADSETQPLKDGRETQDLILKNTEMLDSTPDSSSALMGNEMSQSSDVELAAASNSSDNQNSDGSSSDPTFVPCGRRGRGRGNAKGKTVGKQKNKKAASAKAAPQISPPAASEPSNVIFKKPIRGTMQHSTPPVDTTQQTSSVSSTETLSLSTSQVNPTKPIPLDQNARWSFLLSKHPVTHVRKSIAEVPPSHTPTLAMQVKPSPPSHSTPNPVRRQQTPGIPFPKPQLRTEGSVGLPLKAAEMYGAFGAKSSSTQSQLTSPAPLSGSATFLHQKSLMKTTVLSGTSLPAREAKGLSEISSLKKASSQSSKVPPGVSKTEALRHKLIKKLKAKKKALAKLNQLLGDIGETSRPDSTDLRSPHTVTSSTYDGSACEDFLSDLLSPATTASNLSPDSSGVLDKLTSTQDPVDQLDCSINAAGMLSQTDTCMAGLSPENFLDEFLSQAIAERPSEIETEALSALEIFM</sequence>
<dbReference type="GO" id="GO:0030576">
    <property type="term" value="P:Cajal body organization"/>
    <property type="evidence" value="ECO:0007669"/>
    <property type="project" value="InterPro"/>
</dbReference>
<dbReference type="GO" id="GO:0016926">
    <property type="term" value="P:protein desumoylation"/>
    <property type="evidence" value="ECO:0007669"/>
    <property type="project" value="TreeGrafter"/>
</dbReference>
<dbReference type="GeneID" id="113169335"/>
<protein>
    <recommendedName>
        <fullName evidence="2">USP domain-containing protein</fullName>
    </recommendedName>
</protein>
<dbReference type="GeneTree" id="ENSGT00390000002316"/>
<dbReference type="PROSITE" id="PS50235">
    <property type="entry name" value="USP_3"/>
    <property type="match status" value="1"/>
</dbReference>
<dbReference type="OrthoDB" id="6160353at2759"/>
<evidence type="ECO:0000313" key="3">
    <source>
        <dbReference type="Ensembl" id="ENSATEP00000006429.1"/>
    </source>
</evidence>
<dbReference type="InterPro" id="IPR033505">
    <property type="entry name" value="USPL1"/>
</dbReference>
<dbReference type="PANTHER" id="PTHR15294">
    <property type="entry name" value="RETINOVIN-RELATED"/>
    <property type="match status" value="1"/>
</dbReference>
<feature type="compositionally biased region" description="Low complexity" evidence="1">
    <location>
        <begin position="800"/>
        <end position="816"/>
    </location>
</feature>
<feature type="region of interest" description="Disordered" evidence="1">
    <location>
        <begin position="123"/>
        <end position="144"/>
    </location>
</feature>
<reference evidence="3" key="1">
    <citation type="submission" date="2021-04" db="EMBL/GenBank/DDBJ databases">
        <authorList>
            <consortium name="Wellcome Sanger Institute Data Sharing"/>
        </authorList>
    </citation>
    <scope>NUCLEOTIDE SEQUENCE [LARGE SCALE GENOMIC DNA]</scope>
</reference>
<dbReference type="Gene3D" id="3.90.70.10">
    <property type="entry name" value="Cysteine proteinases"/>
    <property type="match status" value="1"/>
</dbReference>
<feature type="compositionally biased region" description="Polar residues" evidence="1">
    <location>
        <begin position="135"/>
        <end position="144"/>
    </location>
</feature>
<dbReference type="GO" id="GO:0015030">
    <property type="term" value="C:Cajal body"/>
    <property type="evidence" value="ECO:0007669"/>
    <property type="project" value="TreeGrafter"/>
</dbReference>
<dbReference type="Proteomes" id="UP000265040">
    <property type="component" value="Chromosome 14"/>
</dbReference>
<feature type="compositionally biased region" description="Low complexity" evidence="1">
    <location>
        <begin position="752"/>
        <end position="769"/>
    </location>
</feature>
<dbReference type="InParanoid" id="A0A3Q1HGC5"/>
<reference evidence="3" key="3">
    <citation type="submission" date="2025-09" db="UniProtKB">
        <authorList>
            <consortium name="Ensembl"/>
        </authorList>
    </citation>
    <scope>IDENTIFICATION</scope>
</reference>